<dbReference type="Proteomes" id="UP000076761">
    <property type="component" value="Unassembled WGS sequence"/>
</dbReference>
<evidence type="ECO:0000313" key="2">
    <source>
        <dbReference type="EMBL" id="KZT18163.1"/>
    </source>
</evidence>
<evidence type="ECO:0000313" key="3">
    <source>
        <dbReference type="Proteomes" id="UP000076761"/>
    </source>
</evidence>
<accession>A0A165MCH3</accession>
<gene>
    <name evidence="2" type="ORF">NEOLEDRAFT_216394</name>
</gene>
<keyword evidence="1" id="KW-0812">Transmembrane</keyword>
<proteinExistence type="predicted"/>
<feature type="transmembrane region" description="Helical" evidence="1">
    <location>
        <begin position="37"/>
        <end position="57"/>
    </location>
</feature>
<dbReference type="AlphaFoldDB" id="A0A165MCH3"/>
<dbReference type="InParanoid" id="A0A165MCH3"/>
<keyword evidence="1" id="KW-0472">Membrane</keyword>
<keyword evidence="3" id="KW-1185">Reference proteome</keyword>
<protein>
    <submittedName>
        <fullName evidence="2">Uncharacterized protein</fullName>
    </submittedName>
</protein>
<evidence type="ECO:0000256" key="1">
    <source>
        <dbReference type="SAM" id="Phobius"/>
    </source>
</evidence>
<dbReference type="EMBL" id="KV425703">
    <property type="protein sequence ID" value="KZT18163.1"/>
    <property type="molecule type" value="Genomic_DNA"/>
</dbReference>
<reference evidence="2 3" key="1">
    <citation type="journal article" date="2016" name="Mol. Biol. Evol.">
        <title>Comparative Genomics of Early-Diverging Mushroom-Forming Fungi Provides Insights into the Origins of Lignocellulose Decay Capabilities.</title>
        <authorList>
            <person name="Nagy L.G."/>
            <person name="Riley R."/>
            <person name="Tritt A."/>
            <person name="Adam C."/>
            <person name="Daum C."/>
            <person name="Floudas D."/>
            <person name="Sun H."/>
            <person name="Yadav J.S."/>
            <person name="Pangilinan J."/>
            <person name="Larsson K.H."/>
            <person name="Matsuura K."/>
            <person name="Barry K."/>
            <person name="Labutti K."/>
            <person name="Kuo R."/>
            <person name="Ohm R.A."/>
            <person name="Bhattacharya S.S."/>
            <person name="Shirouzu T."/>
            <person name="Yoshinaga Y."/>
            <person name="Martin F.M."/>
            <person name="Grigoriev I.V."/>
            <person name="Hibbett D.S."/>
        </authorList>
    </citation>
    <scope>NUCLEOTIDE SEQUENCE [LARGE SCALE GENOMIC DNA]</scope>
    <source>
        <strain evidence="2 3">HHB14362 ss-1</strain>
    </source>
</reference>
<name>A0A165MCH3_9AGAM</name>
<keyword evidence="1" id="KW-1133">Transmembrane helix</keyword>
<sequence length="98" mass="10746">MNSGDYVIEVHISMLNLCQDRCCALLLPNHELTLPDSAVSIMFCTVALYLLCCCRAATRSSALVTSRELNTVGLMDLSLVSTFIVLLSVYLYSAFVCT</sequence>
<organism evidence="2 3">
    <name type="scientific">Neolentinus lepideus HHB14362 ss-1</name>
    <dbReference type="NCBI Taxonomy" id="1314782"/>
    <lineage>
        <taxon>Eukaryota</taxon>
        <taxon>Fungi</taxon>
        <taxon>Dikarya</taxon>
        <taxon>Basidiomycota</taxon>
        <taxon>Agaricomycotina</taxon>
        <taxon>Agaricomycetes</taxon>
        <taxon>Gloeophyllales</taxon>
        <taxon>Gloeophyllaceae</taxon>
        <taxon>Neolentinus</taxon>
    </lineage>
</organism>
<feature type="transmembrane region" description="Helical" evidence="1">
    <location>
        <begin position="69"/>
        <end position="92"/>
    </location>
</feature>